<accession>A0A814KUK4</accession>
<evidence type="ECO:0000313" key="6">
    <source>
        <dbReference type="EMBL" id="CAF1054400.1"/>
    </source>
</evidence>
<organism evidence="6 7">
    <name type="scientific">Brachionus calyciflorus</name>
    <dbReference type="NCBI Taxonomy" id="104777"/>
    <lineage>
        <taxon>Eukaryota</taxon>
        <taxon>Metazoa</taxon>
        <taxon>Spiralia</taxon>
        <taxon>Gnathifera</taxon>
        <taxon>Rotifera</taxon>
        <taxon>Eurotatoria</taxon>
        <taxon>Monogononta</taxon>
        <taxon>Pseudotrocha</taxon>
        <taxon>Ploima</taxon>
        <taxon>Brachionidae</taxon>
        <taxon>Brachionus</taxon>
    </lineage>
</organism>
<keyword evidence="7" id="KW-1185">Reference proteome</keyword>
<evidence type="ECO:0000256" key="3">
    <source>
        <dbReference type="ARBA" id="ARBA00022553"/>
    </source>
</evidence>
<dbReference type="PANTHER" id="PTHR14150:SF12">
    <property type="entry name" value="U3 SMALL NUCLEOLAR RNA-ASSOCIATED PROTEIN 14 HOMOLOG A"/>
    <property type="match status" value="1"/>
</dbReference>
<evidence type="ECO:0008006" key="8">
    <source>
        <dbReference type="Google" id="ProtNLM"/>
    </source>
</evidence>
<dbReference type="Pfam" id="PF04615">
    <property type="entry name" value="Utp14"/>
    <property type="match status" value="2"/>
</dbReference>
<comment type="caution">
    <text evidence="6">The sequence shown here is derived from an EMBL/GenBank/DDBJ whole genome shotgun (WGS) entry which is preliminary data.</text>
</comment>
<evidence type="ECO:0000256" key="4">
    <source>
        <dbReference type="ARBA" id="ARBA00023242"/>
    </source>
</evidence>
<feature type="region of interest" description="Disordered" evidence="5">
    <location>
        <begin position="381"/>
        <end position="443"/>
    </location>
</feature>
<name>A0A814KUK4_9BILA</name>
<dbReference type="OrthoDB" id="277439at2759"/>
<feature type="compositionally biased region" description="Basic and acidic residues" evidence="5">
    <location>
        <begin position="410"/>
        <end position="419"/>
    </location>
</feature>
<reference evidence="6" key="1">
    <citation type="submission" date="2021-02" db="EMBL/GenBank/DDBJ databases">
        <authorList>
            <person name="Nowell W R."/>
        </authorList>
    </citation>
    <scope>NUCLEOTIDE SEQUENCE</scope>
    <source>
        <strain evidence="6">Ploen Becks lab</strain>
    </source>
</reference>
<comment type="similarity">
    <text evidence="2">Belongs to the UTP14 family.</text>
</comment>
<evidence type="ECO:0000313" key="7">
    <source>
        <dbReference type="Proteomes" id="UP000663879"/>
    </source>
</evidence>
<dbReference type="AlphaFoldDB" id="A0A814KUK4"/>
<keyword evidence="4" id="KW-0539">Nucleus</keyword>
<keyword evidence="3" id="KW-0597">Phosphoprotein</keyword>
<dbReference type="EMBL" id="CAJNOC010005512">
    <property type="protein sequence ID" value="CAF1054400.1"/>
    <property type="molecule type" value="Genomic_DNA"/>
</dbReference>
<dbReference type="Proteomes" id="UP000663879">
    <property type="component" value="Unassembled WGS sequence"/>
</dbReference>
<comment type="subcellular location">
    <subcellularLocation>
        <location evidence="1">Nucleus</location>
        <location evidence="1">Nucleolus</location>
    </subcellularLocation>
</comment>
<protein>
    <recommendedName>
        <fullName evidence="8">UTP14A</fullName>
    </recommendedName>
</protein>
<sequence>MGKKKSLDELLATQDSSEEVFVKANEFLTNDVLNEIDENEDLDEFEEKDNMLLDKLRSLDGKKAKRLRTEFVKNELDVNITSKNDSNSIHKIRPSDLLNSLKDISESGELKKLFSKAQSRTKVLDTPLPKYLSEKAQRLAAYTDEKKEVSKWDPVIKRNRMSEQLVFPLKQPDYSLQTASSFTKTWKAETEMEKQISELLETSENNLKDQKLLTQAEMKALQSMSLEEMKQKRSEFLKLKALQMYQEAKFKRLKNIKSKRYRKILKKQREKEEKKQMEALEKSDPAQFKEVVKQMEKDRMKERMSLKHKNTSKWAKQQAQFAKYNDKAREQVQEQLEISKNLTKKLSQFEVKESSDEEQETNKKETVNLTLQTATLDNNPWMKMMSGVTGTQTEENKDSNKNEYSQPKAFIDKKNKNNIDEEEELESEIESEDDLPEKENLKDVSNVLIESDLDEKEEKIDEEKIKKNKKAEKCVQIIVEETKKIPETKESHVEVNIKPMRNEIKSISSIKKSSDSHQLTLSEAFADDDVVQEFKAEKKLTIENERVKQIDLSLPGWGDWAGAGIDPNETKKTQKKRNKKLRKKLIIRPQDVLTTKEDREQMERRDKNLEHVIISEKKDTKIAEFQINQLPHQFNNVHDFENKISQPIGRTWNPDFKFRKMIQPKVKTKIGSVIEPIDKDDIVKNIKKNKK</sequence>
<evidence type="ECO:0000256" key="1">
    <source>
        <dbReference type="ARBA" id="ARBA00004604"/>
    </source>
</evidence>
<evidence type="ECO:0000256" key="5">
    <source>
        <dbReference type="SAM" id="MobiDB-lite"/>
    </source>
</evidence>
<dbReference type="PANTHER" id="PTHR14150">
    <property type="entry name" value="U3 SMALL NUCLEOLAR RNA-ASSOCIATED PROTEIN 14"/>
    <property type="match status" value="1"/>
</dbReference>
<proteinExistence type="inferred from homology"/>
<feature type="compositionally biased region" description="Acidic residues" evidence="5">
    <location>
        <begin position="420"/>
        <end position="436"/>
    </location>
</feature>
<dbReference type="InterPro" id="IPR006709">
    <property type="entry name" value="SSU_processome_Utp14"/>
</dbReference>
<dbReference type="GO" id="GO:0006364">
    <property type="term" value="P:rRNA processing"/>
    <property type="evidence" value="ECO:0007669"/>
    <property type="project" value="InterPro"/>
</dbReference>
<evidence type="ECO:0000256" key="2">
    <source>
        <dbReference type="ARBA" id="ARBA00007774"/>
    </source>
</evidence>
<gene>
    <name evidence="6" type="ORF">OXX778_LOCUS18981</name>
</gene>
<dbReference type="GO" id="GO:0032040">
    <property type="term" value="C:small-subunit processome"/>
    <property type="evidence" value="ECO:0007669"/>
    <property type="project" value="InterPro"/>
</dbReference>